<dbReference type="InterPro" id="IPR019261">
    <property type="entry name" value="PARG_cat_microbial"/>
</dbReference>
<reference evidence="3" key="1">
    <citation type="submission" date="2023-06" db="EMBL/GenBank/DDBJ databases">
        <authorList>
            <person name="Noh H."/>
        </authorList>
    </citation>
    <scope>NUCLEOTIDE SEQUENCE</scope>
    <source>
        <strain evidence="3">DUCC20226</strain>
    </source>
</reference>
<dbReference type="PANTHER" id="PTHR35596:SF2">
    <property type="entry name" value="MICROBIAL-TYPE PARG CATALYTIC DOMAIN-CONTAINING PROTEIN"/>
    <property type="match status" value="1"/>
</dbReference>
<feature type="region of interest" description="Disordered" evidence="1">
    <location>
        <begin position="54"/>
        <end position="80"/>
    </location>
</feature>
<protein>
    <recommendedName>
        <fullName evidence="2">Microbial-type PARG catalytic domain-containing protein</fullName>
    </recommendedName>
</protein>
<comment type="caution">
    <text evidence="3">The sequence shown here is derived from an EMBL/GenBank/DDBJ whole genome shotgun (WGS) entry which is preliminary data.</text>
</comment>
<evidence type="ECO:0000256" key="1">
    <source>
        <dbReference type="SAM" id="MobiDB-lite"/>
    </source>
</evidence>
<organism evidence="3 4">
    <name type="scientific">Phomopsis amygdali</name>
    <name type="common">Fusicoccum amygdali</name>
    <dbReference type="NCBI Taxonomy" id="1214568"/>
    <lineage>
        <taxon>Eukaryota</taxon>
        <taxon>Fungi</taxon>
        <taxon>Dikarya</taxon>
        <taxon>Ascomycota</taxon>
        <taxon>Pezizomycotina</taxon>
        <taxon>Sordariomycetes</taxon>
        <taxon>Sordariomycetidae</taxon>
        <taxon>Diaporthales</taxon>
        <taxon>Diaporthaceae</taxon>
        <taxon>Diaporthe</taxon>
    </lineage>
</organism>
<dbReference type="EMBL" id="JAUJFL010000002">
    <property type="protein sequence ID" value="KAK2609617.1"/>
    <property type="molecule type" value="Genomic_DNA"/>
</dbReference>
<dbReference type="InterPro" id="IPR012664">
    <property type="entry name" value="CHP02452"/>
</dbReference>
<accession>A0AAD9SI61</accession>
<name>A0AAD9SI61_PHOAM</name>
<dbReference type="Gene3D" id="3.40.220.10">
    <property type="entry name" value="Leucine Aminopeptidase, subunit E, domain 1"/>
    <property type="match status" value="1"/>
</dbReference>
<feature type="domain" description="Microbial-type PARG catalytic" evidence="2">
    <location>
        <begin position="117"/>
        <end position="216"/>
    </location>
</feature>
<proteinExistence type="predicted"/>
<feature type="region of interest" description="Disordered" evidence="1">
    <location>
        <begin position="341"/>
        <end position="366"/>
    </location>
</feature>
<dbReference type="Proteomes" id="UP001265746">
    <property type="component" value="Unassembled WGS sequence"/>
</dbReference>
<evidence type="ECO:0000259" key="2">
    <source>
        <dbReference type="Pfam" id="PF10021"/>
    </source>
</evidence>
<evidence type="ECO:0000313" key="3">
    <source>
        <dbReference type="EMBL" id="KAK2609617.1"/>
    </source>
</evidence>
<dbReference type="PANTHER" id="PTHR35596">
    <property type="entry name" value="DUF2263 DOMAIN-CONTAINING PROTEIN"/>
    <property type="match status" value="1"/>
</dbReference>
<dbReference type="AlphaFoldDB" id="A0AAD9SI61"/>
<dbReference type="NCBIfam" id="TIGR02452">
    <property type="entry name" value="TIGR02452 family protein"/>
    <property type="match status" value="1"/>
</dbReference>
<sequence>MISQTWPSNQRTLLSPYFSSPLYRHSWCPGQTSTVFLLLETVPQNQPFTEVLGANFSDNMPPGSSSRSSKPKPSEVAAQTKRTTIPYIRKHYANTWPLYSYLFSNPLGFTPDQFPQRPLGLANPNFWIHTDDPVDLATSWSARNNNTRVAFICAANEKRPGGDWETGVVGYEERLCRRSSLSATIATPGPASYVTGSHYPLHWAAGIYSDRVVVFRGPHDRYEERKTEDWRALPVVSVTPISRPKLKDGGTRYSFDEEREMAKNKLRVALSICAYNDIRNVVIGDFGLGNCYRNPPQEMAELWREVFLWDTNLRGRIENVAFVFEDPTQSTMRLILEDAAKKNKSGGSSGGGSGKGKSKSSGSSSVPACPTDLAVFEHVFNPAEIQRVTQQPDGRMGLGNLVC</sequence>
<gene>
    <name evidence="3" type="ORF">N8I77_003111</name>
</gene>
<keyword evidence="4" id="KW-1185">Reference proteome</keyword>
<dbReference type="InterPro" id="IPR043472">
    <property type="entry name" value="Macro_dom-like"/>
</dbReference>
<evidence type="ECO:0000313" key="4">
    <source>
        <dbReference type="Proteomes" id="UP001265746"/>
    </source>
</evidence>
<dbReference type="Pfam" id="PF10021">
    <property type="entry name" value="PARG_cat_microb"/>
    <property type="match status" value="1"/>
</dbReference>